<dbReference type="AlphaFoldDB" id="A0AAV5PH87"/>
<gene>
    <name evidence="6" type="ORF">ME0900_17870</name>
</gene>
<keyword evidence="4" id="KW-0560">Oxidoreductase</keyword>
<dbReference type="InterPro" id="IPR004113">
    <property type="entry name" value="FAD-bd_oxidored_4_C"/>
</dbReference>
<comment type="caution">
    <text evidence="6">The sequence shown here is derived from an EMBL/GenBank/DDBJ whole genome shotgun (WGS) entry which is preliminary data.</text>
</comment>
<dbReference type="GO" id="GO:0016491">
    <property type="term" value="F:oxidoreductase activity"/>
    <property type="evidence" value="ECO:0007669"/>
    <property type="project" value="UniProtKB-KW"/>
</dbReference>
<protein>
    <submittedName>
        <fullName evidence="6">Oxidoreductase</fullName>
    </submittedName>
</protein>
<evidence type="ECO:0000256" key="3">
    <source>
        <dbReference type="ARBA" id="ARBA00022827"/>
    </source>
</evidence>
<evidence type="ECO:0000313" key="6">
    <source>
        <dbReference type="EMBL" id="GMB87413.1"/>
    </source>
</evidence>
<dbReference type="PANTHER" id="PTHR42934:SF2">
    <property type="entry name" value="GLYCOLATE OXIDASE SUBUNIT GLCD"/>
    <property type="match status" value="1"/>
</dbReference>
<dbReference type="SUPFAM" id="SSF55103">
    <property type="entry name" value="FAD-linked oxidases, C-terminal domain"/>
    <property type="match status" value="1"/>
</dbReference>
<evidence type="ECO:0000256" key="4">
    <source>
        <dbReference type="ARBA" id="ARBA00023002"/>
    </source>
</evidence>
<feature type="domain" description="FAD-binding oxidoreductase/transferase type 4 C-terminal" evidence="5">
    <location>
        <begin position="30"/>
        <end position="259"/>
    </location>
</feature>
<sequence length="263" mass="29143">MFVGSEGTLGTIVEITVKLLPLPLGESLMGLAYFKNMHTLAEATKDLRMSGIYPAMLEAMDSHTLQAVSEFRDNKEMAGRGAALIFRVDSISDEGKQIVKNIMDKYHVTDVQLATDPAEQDKIISVRQDMLPAIFTGRSAVMEDMAVPTSRMAELVDTIQAFSDKYPELEIFTAGHAGDGNLHPTVTWSKDAKEMPESVNIVLHEMFTKALELGGTISGEHAVGMLKNQWNNVELGEDVDWIQHQIKSLFDPMNLLNPKHKID</sequence>
<reference evidence="6" key="1">
    <citation type="submission" date="2023-04" db="EMBL/GenBank/DDBJ databases">
        <title>Draft genome sequences of Lactobacillus delbrueckii subsp. bulgaricus ME-900 and ME-901 with improved acid tolerance.</title>
        <authorList>
            <person name="Ishida T."/>
            <person name="Yamamoto E."/>
            <person name="Koizumi A."/>
            <person name="Fujiwara S."/>
            <person name="Makino S."/>
            <person name="Kano H."/>
            <person name="Kimura K."/>
        </authorList>
    </citation>
    <scope>NUCLEOTIDE SEQUENCE</scope>
    <source>
        <strain evidence="6">ME-900</strain>
    </source>
</reference>
<dbReference type="Proteomes" id="UP001165243">
    <property type="component" value="Unassembled WGS sequence"/>
</dbReference>
<evidence type="ECO:0000256" key="2">
    <source>
        <dbReference type="ARBA" id="ARBA00022630"/>
    </source>
</evidence>
<evidence type="ECO:0000259" key="5">
    <source>
        <dbReference type="Pfam" id="PF02913"/>
    </source>
</evidence>
<organism evidence="6 7">
    <name type="scientific">Lactobacillus delbrueckii subsp. bulgaricus</name>
    <dbReference type="NCBI Taxonomy" id="1585"/>
    <lineage>
        <taxon>Bacteria</taxon>
        <taxon>Bacillati</taxon>
        <taxon>Bacillota</taxon>
        <taxon>Bacilli</taxon>
        <taxon>Lactobacillales</taxon>
        <taxon>Lactobacillaceae</taxon>
        <taxon>Lactobacillus</taxon>
    </lineage>
</organism>
<evidence type="ECO:0000256" key="1">
    <source>
        <dbReference type="ARBA" id="ARBA00008000"/>
    </source>
</evidence>
<dbReference type="Pfam" id="PF02913">
    <property type="entry name" value="FAD-oxidase_C"/>
    <property type="match status" value="1"/>
</dbReference>
<keyword evidence="3" id="KW-0274">FAD</keyword>
<name>A0AAV5PH87_LACDE</name>
<keyword evidence="2" id="KW-0285">Flavoprotein</keyword>
<dbReference type="Gene3D" id="3.30.70.2740">
    <property type="match status" value="1"/>
</dbReference>
<dbReference type="GO" id="GO:0050660">
    <property type="term" value="F:flavin adenine dinucleotide binding"/>
    <property type="evidence" value="ECO:0007669"/>
    <property type="project" value="InterPro"/>
</dbReference>
<proteinExistence type="inferred from homology"/>
<evidence type="ECO:0000313" key="7">
    <source>
        <dbReference type="Proteomes" id="UP001165243"/>
    </source>
</evidence>
<dbReference type="FunFam" id="3.30.70.2740:FF:000001">
    <property type="entry name" value="D-lactate dehydrogenase mitochondrial"/>
    <property type="match status" value="1"/>
</dbReference>
<dbReference type="PANTHER" id="PTHR42934">
    <property type="entry name" value="GLYCOLATE OXIDASE SUBUNIT GLCD"/>
    <property type="match status" value="1"/>
</dbReference>
<accession>A0AAV5PH87</accession>
<comment type="similarity">
    <text evidence="1">Belongs to the FAD-binding oxidoreductase/transferase type 4 family.</text>
</comment>
<dbReference type="EMBL" id="BSWK01000047">
    <property type="protein sequence ID" value="GMB87413.1"/>
    <property type="molecule type" value="Genomic_DNA"/>
</dbReference>
<dbReference type="InterPro" id="IPR051914">
    <property type="entry name" value="FAD-linked_OxidoTrans_Type4"/>
</dbReference>
<dbReference type="InterPro" id="IPR016164">
    <property type="entry name" value="FAD-linked_Oxase-like_C"/>
</dbReference>